<gene>
    <name evidence="2" type="ORF">Y1Q_0007792</name>
</gene>
<evidence type="ECO:0000313" key="2">
    <source>
        <dbReference type="EMBL" id="KYO32607.1"/>
    </source>
</evidence>
<organism evidence="2 3">
    <name type="scientific">Alligator mississippiensis</name>
    <name type="common">American alligator</name>
    <dbReference type="NCBI Taxonomy" id="8496"/>
    <lineage>
        <taxon>Eukaryota</taxon>
        <taxon>Metazoa</taxon>
        <taxon>Chordata</taxon>
        <taxon>Craniata</taxon>
        <taxon>Vertebrata</taxon>
        <taxon>Euteleostomi</taxon>
        <taxon>Archelosauria</taxon>
        <taxon>Archosauria</taxon>
        <taxon>Crocodylia</taxon>
        <taxon>Alligatoridae</taxon>
        <taxon>Alligatorinae</taxon>
        <taxon>Alligator</taxon>
    </lineage>
</organism>
<keyword evidence="1" id="KW-1133">Transmembrane helix</keyword>
<evidence type="ECO:0000313" key="3">
    <source>
        <dbReference type="Proteomes" id="UP000050525"/>
    </source>
</evidence>
<feature type="transmembrane region" description="Helical" evidence="1">
    <location>
        <begin position="12"/>
        <end position="34"/>
    </location>
</feature>
<dbReference type="AlphaFoldDB" id="A0A151N778"/>
<sequence length="99" mass="11210">MFKSIRNSIYAFIPSVYYFGKGFSIIWIHIQWVLNKKGIRTECTSQPLGHNPGTSHLGKLYKCGLHTRLIHLYEARGRCPWATARAGLCPRPGVSKVHA</sequence>
<keyword evidence="1" id="KW-0812">Transmembrane</keyword>
<accession>A0A151N778</accession>
<evidence type="ECO:0000256" key="1">
    <source>
        <dbReference type="SAM" id="Phobius"/>
    </source>
</evidence>
<proteinExistence type="predicted"/>
<keyword evidence="1" id="KW-0472">Membrane</keyword>
<keyword evidence="3" id="KW-1185">Reference proteome</keyword>
<name>A0A151N778_ALLMI</name>
<reference evidence="2 3" key="1">
    <citation type="journal article" date="2012" name="Genome Biol.">
        <title>Sequencing three crocodilian genomes to illuminate the evolution of archosaurs and amniotes.</title>
        <authorList>
            <person name="St John J.A."/>
            <person name="Braun E.L."/>
            <person name="Isberg S.R."/>
            <person name="Miles L.G."/>
            <person name="Chong A.Y."/>
            <person name="Gongora J."/>
            <person name="Dalzell P."/>
            <person name="Moran C."/>
            <person name="Bed'hom B."/>
            <person name="Abzhanov A."/>
            <person name="Burgess S.C."/>
            <person name="Cooksey A.M."/>
            <person name="Castoe T.A."/>
            <person name="Crawford N.G."/>
            <person name="Densmore L.D."/>
            <person name="Drew J.C."/>
            <person name="Edwards S.V."/>
            <person name="Faircloth B.C."/>
            <person name="Fujita M.K."/>
            <person name="Greenwold M.J."/>
            <person name="Hoffmann F.G."/>
            <person name="Howard J.M."/>
            <person name="Iguchi T."/>
            <person name="Janes D.E."/>
            <person name="Khan S.Y."/>
            <person name="Kohno S."/>
            <person name="de Koning A.J."/>
            <person name="Lance S.L."/>
            <person name="McCarthy F.M."/>
            <person name="McCormack J.E."/>
            <person name="Merchant M.E."/>
            <person name="Peterson D.G."/>
            <person name="Pollock D.D."/>
            <person name="Pourmand N."/>
            <person name="Raney B.J."/>
            <person name="Roessler K.A."/>
            <person name="Sanford J.R."/>
            <person name="Sawyer R.H."/>
            <person name="Schmidt C.J."/>
            <person name="Triplett E.W."/>
            <person name="Tuberville T.D."/>
            <person name="Venegas-Anaya M."/>
            <person name="Howard J.T."/>
            <person name="Jarvis E.D."/>
            <person name="Guillette L.J.Jr."/>
            <person name="Glenn T.C."/>
            <person name="Green R.E."/>
            <person name="Ray D.A."/>
        </authorList>
    </citation>
    <scope>NUCLEOTIDE SEQUENCE [LARGE SCALE GENOMIC DNA]</scope>
    <source>
        <strain evidence="2">KSC_2009_1</strain>
    </source>
</reference>
<dbReference type="EMBL" id="AKHW03003905">
    <property type="protein sequence ID" value="KYO32607.1"/>
    <property type="molecule type" value="Genomic_DNA"/>
</dbReference>
<comment type="caution">
    <text evidence="2">The sequence shown here is derived from an EMBL/GenBank/DDBJ whole genome shotgun (WGS) entry which is preliminary data.</text>
</comment>
<dbReference type="Proteomes" id="UP000050525">
    <property type="component" value="Unassembled WGS sequence"/>
</dbReference>
<protein>
    <submittedName>
        <fullName evidence="2">Uncharacterized protein</fullName>
    </submittedName>
</protein>